<dbReference type="InterPro" id="IPR054608">
    <property type="entry name" value="SYY-like_C"/>
</dbReference>
<evidence type="ECO:0000256" key="1">
    <source>
        <dbReference type="ARBA" id="ARBA00022598"/>
    </source>
</evidence>
<dbReference type="GO" id="GO:0006437">
    <property type="term" value="P:tyrosyl-tRNA aminoacylation"/>
    <property type="evidence" value="ECO:0007669"/>
    <property type="project" value="UniProtKB-UniRule"/>
</dbReference>
<dbReference type="GO" id="GO:0004831">
    <property type="term" value="F:tyrosine-tRNA ligase activity"/>
    <property type="evidence" value="ECO:0007669"/>
    <property type="project" value="UniProtKB-UniRule"/>
</dbReference>
<evidence type="ECO:0000256" key="8">
    <source>
        <dbReference type="HAMAP-Rule" id="MF_02006"/>
    </source>
</evidence>
<feature type="binding site" evidence="8">
    <location>
        <position position="170"/>
    </location>
    <ligand>
        <name>L-tyrosine</name>
        <dbReference type="ChEBI" id="CHEBI:58315"/>
    </ligand>
</feature>
<dbReference type="Gene3D" id="3.10.290.10">
    <property type="entry name" value="RNA-binding S4 domain"/>
    <property type="match status" value="1"/>
</dbReference>
<comment type="similarity">
    <text evidence="8">Belongs to the class-I aminoacyl-tRNA synthetase family. TyrS type 1 subfamily.</text>
</comment>
<comment type="subunit">
    <text evidence="8">Homodimer.</text>
</comment>
<evidence type="ECO:0000313" key="11">
    <source>
        <dbReference type="EMBL" id="MBO8424212.1"/>
    </source>
</evidence>
<keyword evidence="6 8" id="KW-0030">Aminoacyl-tRNA synthetase</keyword>
<protein>
    <recommendedName>
        <fullName evidence="8">Tyrosine--tRNA ligase</fullName>
        <ecNumber evidence="8">6.1.1.1</ecNumber>
    </recommendedName>
    <alternativeName>
        <fullName evidence="8">Tyrosyl-tRNA synthetase</fullName>
        <shortName evidence="8">TyrRS</shortName>
    </alternativeName>
</protein>
<comment type="caution">
    <text evidence="11">The sequence shown here is derived from an EMBL/GenBank/DDBJ whole genome shotgun (WGS) entry which is preliminary data.</text>
</comment>
<dbReference type="InterPro" id="IPR024088">
    <property type="entry name" value="Tyr-tRNA-ligase_bac-type"/>
</dbReference>
<comment type="catalytic activity">
    <reaction evidence="7 8">
        <text>tRNA(Tyr) + L-tyrosine + ATP = L-tyrosyl-tRNA(Tyr) + AMP + diphosphate + H(+)</text>
        <dbReference type="Rhea" id="RHEA:10220"/>
        <dbReference type="Rhea" id="RHEA-COMP:9706"/>
        <dbReference type="Rhea" id="RHEA-COMP:9707"/>
        <dbReference type="ChEBI" id="CHEBI:15378"/>
        <dbReference type="ChEBI" id="CHEBI:30616"/>
        <dbReference type="ChEBI" id="CHEBI:33019"/>
        <dbReference type="ChEBI" id="CHEBI:58315"/>
        <dbReference type="ChEBI" id="CHEBI:78442"/>
        <dbReference type="ChEBI" id="CHEBI:78536"/>
        <dbReference type="ChEBI" id="CHEBI:456215"/>
        <dbReference type="EC" id="6.1.1.1"/>
    </reaction>
</comment>
<evidence type="ECO:0000256" key="5">
    <source>
        <dbReference type="ARBA" id="ARBA00022917"/>
    </source>
</evidence>
<dbReference type="InterPro" id="IPR002307">
    <property type="entry name" value="Tyr-tRNA-ligase"/>
</dbReference>
<evidence type="ECO:0000256" key="9">
    <source>
        <dbReference type="PROSITE-ProRule" id="PRU00182"/>
    </source>
</evidence>
<comment type="subcellular location">
    <subcellularLocation>
        <location evidence="8">Cytoplasm</location>
    </subcellularLocation>
</comment>
<feature type="domain" description="Tyrosine--tRNA ligase SYY-like C-terminal" evidence="10">
    <location>
        <begin position="335"/>
        <end position="407"/>
    </location>
</feature>
<keyword evidence="4 9" id="KW-0694">RNA-binding</keyword>
<reference evidence="11" key="2">
    <citation type="journal article" date="2021" name="PeerJ">
        <title>Extensive microbial diversity within the chicken gut microbiome revealed by metagenomics and culture.</title>
        <authorList>
            <person name="Gilroy R."/>
            <person name="Ravi A."/>
            <person name="Getino M."/>
            <person name="Pursley I."/>
            <person name="Horton D.L."/>
            <person name="Alikhan N.F."/>
            <person name="Baker D."/>
            <person name="Gharbi K."/>
            <person name="Hall N."/>
            <person name="Watson M."/>
            <person name="Adriaenssens E.M."/>
            <person name="Foster-Nyarko E."/>
            <person name="Jarju S."/>
            <person name="Secka A."/>
            <person name="Antonio M."/>
            <person name="Oren A."/>
            <person name="Chaudhuri R.R."/>
            <person name="La Ragione R."/>
            <person name="Hildebrand F."/>
            <person name="Pallen M.J."/>
        </authorList>
    </citation>
    <scope>NUCLEOTIDE SEQUENCE</scope>
    <source>
        <strain evidence="11">517</strain>
    </source>
</reference>
<dbReference type="NCBIfam" id="TIGR00234">
    <property type="entry name" value="tyrS"/>
    <property type="match status" value="1"/>
</dbReference>
<dbReference type="InterPro" id="IPR036986">
    <property type="entry name" value="S4_RNA-bd_sf"/>
</dbReference>
<dbReference type="Gene3D" id="3.40.50.620">
    <property type="entry name" value="HUPs"/>
    <property type="match status" value="1"/>
</dbReference>
<dbReference type="InterPro" id="IPR001412">
    <property type="entry name" value="aa-tRNA-synth_I_CS"/>
</dbReference>
<dbReference type="PROSITE" id="PS00178">
    <property type="entry name" value="AA_TRNA_LIGASE_I"/>
    <property type="match status" value="1"/>
</dbReference>
<dbReference type="PRINTS" id="PR01040">
    <property type="entry name" value="TRNASYNTHTYR"/>
</dbReference>
<accession>A0A940IDH6</accession>
<dbReference type="PROSITE" id="PS50889">
    <property type="entry name" value="S4"/>
    <property type="match status" value="1"/>
</dbReference>
<dbReference type="InterPro" id="IPR014729">
    <property type="entry name" value="Rossmann-like_a/b/a_fold"/>
</dbReference>
<dbReference type="SUPFAM" id="SSF52374">
    <property type="entry name" value="Nucleotidylyl transferase"/>
    <property type="match status" value="1"/>
</dbReference>
<proteinExistence type="inferred from homology"/>
<reference evidence="11" key="1">
    <citation type="submission" date="2020-10" db="EMBL/GenBank/DDBJ databases">
        <authorList>
            <person name="Gilroy R."/>
        </authorList>
    </citation>
    <scope>NUCLEOTIDE SEQUENCE</scope>
    <source>
        <strain evidence="11">517</strain>
    </source>
</reference>
<dbReference type="HAMAP" id="MF_02006">
    <property type="entry name" value="Tyr_tRNA_synth_type1"/>
    <property type="match status" value="1"/>
</dbReference>
<evidence type="ECO:0000256" key="3">
    <source>
        <dbReference type="ARBA" id="ARBA00022840"/>
    </source>
</evidence>
<evidence type="ECO:0000256" key="6">
    <source>
        <dbReference type="ARBA" id="ARBA00023146"/>
    </source>
</evidence>
<evidence type="ECO:0000259" key="10">
    <source>
        <dbReference type="Pfam" id="PF22421"/>
    </source>
</evidence>
<dbReference type="GO" id="GO:0003723">
    <property type="term" value="F:RNA binding"/>
    <property type="evidence" value="ECO:0007669"/>
    <property type="project" value="UniProtKB-KW"/>
</dbReference>
<keyword evidence="8" id="KW-0963">Cytoplasm</keyword>
<evidence type="ECO:0000256" key="2">
    <source>
        <dbReference type="ARBA" id="ARBA00022741"/>
    </source>
</evidence>
<dbReference type="EMBL" id="JADINF010000107">
    <property type="protein sequence ID" value="MBO8424212.1"/>
    <property type="molecule type" value="Genomic_DNA"/>
</dbReference>
<keyword evidence="1 8" id="KW-0436">Ligase</keyword>
<evidence type="ECO:0000256" key="4">
    <source>
        <dbReference type="ARBA" id="ARBA00022884"/>
    </source>
</evidence>
<feature type="binding site" evidence="8">
    <location>
        <position position="36"/>
    </location>
    <ligand>
        <name>L-tyrosine</name>
        <dbReference type="ChEBI" id="CHEBI:58315"/>
    </ligand>
</feature>
<comment type="function">
    <text evidence="8">Catalyzes the attachment of tyrosine to tRNA(Tyr) in a two-step reaction: tyrosine is first activated by ATP to form Tyr-AMP and then transferred to the acceptor end of tRNA(Tyr).</text>
</comment>
<dbReference type="PANTHER" id="PTHR11766">
    <property type="entry name" value="TYROSYL-TRNA SYNTHETASE"/>
    <property type="match status" value="1"/>
</dbReference>
<gene>
    <name evidence="8" type="primary">tyrS</name>
    <name evidence="11" type="ORF">IAB16_04270</name>
</gene>
<evidence type="ECO:0000256" key="7">
    <source>
        <dbReference type="ARBA" id="ARBA00048248"/>
    </source>
</evidence>
<dbReference type="CDD" id="cd00805">
    <property type="entry name" value="TyrRS_core"/>
    <property type="match status" value="1"/>
</dbReference>
<dbReference type="AlphaFoldDB" id="A0A940IDH6"/>
<feature type="short sequence motif" description="'KMSKS' region" evidence="8">
    <location>
        <begin position="230"/>
        <end position="234"/>
    </location>
</feature>
<dbReference type="GO" id="GO:0005524">
    <property type="term" value="F:ATP binding"/>
    <property type="evidence" value="ECO:0007669"/>
    <property type="project" value="UniProtKB-UniRule"/>
</dbReference>
<feature type="short sequence motif" description="'HIGH' region" evidence="8">
    <location>
        <begin position="41"/>
        <end position="50"/>
    </location>
</feature>
<dbReference type="EC" id="6.1.1.1" evidence="8"/>
<name>A0A940IDH6_9FIRM</name>
<keyword evidence="5 8" id="KW-0648">Protein biosynthesis</keyword>
<dbReference type="FunFam" id="1.10.240.10:FF:000001">
    <property type="entry name" value="Tyrosine--tRNA ligase"/>
    <property type="match status" value="1"/>
</dbReference>
<keyword evidence="3 8" id="KW-0067">ATP-binding</keyword>
<dbReference type="PANTHER" id="PTHR11766:SF0">
    <property type="entry name" value="TYROSINE--TRNA LIGASE, MITOCHONDRIAL"/>
    <property type="match status" value="1"/>
</dbReference>
<dbReference type="Gene3D" id="1.10.240.10">
    <property type="entry name" value="Tyrosyl-Transfer RNA Synthetase"/>
    <property type="match status" value="1"/>
</dbReference>
<dbReference type="Pfam" id="PF00579">
    <property type="entry name" value="tRNA-synt_1b"/>
    <property type="match status" value="1"/>
</dbReference>
<evidence type="ECO:0000313" key="12">
    <source>
        <dbReference type="Proteomes" id="UP000727857"/>
    </source>
</evidence>
<feature type="binding site" evidence="8">
    <location>
        <position position="233"/>
    </location>
    <ligand>
        <name>ATP</name>
        <dbReference type="ChEBI" id="CHEBI:30616"/>
    </ligand>
</feature>
<dbReference type="Pfam" id="PF22421">
    <property type="entry name" value="SYY_C-terminal"/>
    <property type="match status" value="1"/>
</dbReference>
<dbReference type="InterPro" id="IPR024107">
    <property type="entry name" value="Tyr-tRNA-ligase_bac_1"/>
</dbReference>
<organism evidence="11 12">
    <name type="scientific">Candidatus Stercoripulliclostridium pullicola</name>
    <dbReference type="NCBI Taxonomy" id="2840953"/>
    <lineage>
        <taxon>Bacteria</taxon>
        <taxon>Bacillati</taxon>
        <taxon>Bacillota</taxon>
        <taxon>Clostridia</taxon>
        <taxon>Eubacteriales</taxon>
        <taxon>Candidatus Stercoripulliclostridium</taxon>
    </lineage>
</organism>
<dbReference type="InterPro" id="IPR002305">
    <property type="entry name" value="aa-tRNA-synth_Ic"/>
</dbReference>
<dbReference type="SUPFAM" id="SSF55174">
    <property type="entry name" value="Alpha-L RNA-binding motif"/>
    <property type="match status" value="1"/>
</dbReference>
<dbReference type="GO" id="GO:0005829">
    <property type="term" value="C:cytosol"/>
    <property type="evidence" value="ECO:0007669"/>
    <property type="project" value="TreeGrafter"/>
</dbReference>
<keyword evidence="2 8" id="KW-0547">Nucleotide-binding</keyword>
<sequence length="412" mass="46089">MAQNIMDILRERGFIKQTVYEDELYELLGKQSVPFYIGFDPTADSLHVGHFLVLMAMSHMQRAGHKPVVLLGGGTGMIGDPSGRTDMRSMMTKETVAHNVQCFREQMSRFFSFEGENGAIMADNGDWLLDLNYVDFLREVGSVFTVNRMLTAECFKTRMEKGLSFLEFNYMLMQAYDFLVLYRKYGVVLECGGDDQWSNMLAGVDLIRRKEQVPAYAMTFSLLLTSEGKKMGKTMKGALWLDKNKTSPYEFYQYWRNVDDNDVEKCLGFLTYLPMDEIRAMCACYTVDENGVKRFDGRINEAKARLAYEVTKIVHGEEEAALADKQAKAAFGGGGDMPEGTISAGTVKVADALVELGLAASKGEAKRLIEGGGIRLNDVKVAGFDAEIPAELLKEGFVMHKGKKQHVKVTVK</sequence>
<dbReference type="Proteomes" id="UP000727857">
    <property type="component" value="Unassembled WGS sequence"/>
</dbReference>
<feature type="binding site" evidence="8">
    <location>
        <position position="174"/>
    </location>
    <ligand>
        <name>L-tyrosine</name>
        <dbReference type="ChEBI" id="CHEBI:58315"/>
    </ligand>
</feature>